<feature type="transmembrane region" description="Helical" evidence="4">
    <location>
        <begin position="299"/>
        <end position="321"/>
    </location>
</feature>
<dbReference type="CDD" id="cd17352">
    <property type="entry name" value="MFS_MCT_SLC16"/>
    <property type="match status" value="1"/>
</dbReference>
<feature type="transmembrane region" description="Helical" evidence="4">
    <location>
        <begin position="271"/>
        <end position="292"/>
    </location>
</feature>
<feature type="compositionally biased region" description="Low complexity" evidence="3">
    <location>
        <begin position="13"/>
        <end position="24"/>
    </location>
</feature>
<dbReference type="Pfam" id="PF07690">
    <property type="entry name" value="MFS_1"/>
    <property type="match status" value="1"/>
</dbReference>
<dbReference type="SUPFAM" id="SSF103473">
    <property type="entry name" value="MFS general substrate transporter"/>
    <property type="match status" value="1"/>
</dbReference>
<evidence type="ECO:0000313" key="6">
    <source>
        <dbReference type="Proteomes" id="UP000422736"/>
    </source>
</evidence>
<keyword evidence="4" id="KW-0812">Transmembrane</keyword>
<dbReference type="Gene3D" id="1.20.1250.20">
    <property type="entry name" value="MFS general substrate transporter like domains"/>
    <property type="match status" value="2"/>
</dbReference>
<dbReference type="InterPro" id="IPR011701">
    <property type="entry name" value="MFS"/>
</dbReference>
<dbReference type="EMBL" id="CP015059">
    <property type="protein sequence ID" value="QGN17307.1"/>
    <property type="molecule type" value="Genomic_DNA"/>
</dbReference>
<dbReference type="PANTHER" id="PTHR11360:SF315">
    <property type="entry name" value="TRANSPORTER MCH2-RELATED"/>
    <property type="match status" value="1"/>
</dbReference>
<evidence type="ECO:0000256" key="1">
    <source>
        <dbReference type="ARBA" id="ARBA00004141"/>
    </source>
</evidence>
<feature type="transmembrane region" description="Helical" evidence="4">
    <location>
        <begin position="504"/>
        <end position="527"/>
    </location>
</feature>
<dbReference type="InterPro" id="IPR036259">
    <property type="entry name" value="MFS_trans_sf"/>
</dbReference>
<feature type="region of interest" description="Disordered" evidence="3">
    <location>
        <begin position="1"/>
        <end position="57"/>
    </location>
</feature>
<evidence type="ECO:0000256" key="3">
    <source>
        <dbReference type="SAM" id="MobiDB-lite"/>
    </source>
</evidence>
<evidence type="ECO:0000313" key="5">
    <source>
        <dbReference type="EMBL" id="QGN17307.1"/>
    </source>
</evidence>
<keyword evidence="4" id="KW-1133">Transmembrane helix</keyword>
<keyword evidence="4" id="KW-0472">Membrane</keyword>
<feature type="transmembrane region" description="Helical" evidence="4">
    <location>
        <begin position="539"/>
        <end position="562"/>
    </location>
</feature>
<comment type="similarity">
    <text evidence="2">Belongs to the major facilitator superfamily. Monocarboxylate porter (TC 2.A.1.13) family.</text>
</comment>
<feature type="transmembrane region" description="Helical" evidence="4">
    <location>
        <begin position="412"/>
        <end position="435"/>
    </location>
</feature>
<gene>
    <name evidence="5" type="primary">ESBP6</name>
    <name evidence="5" type="ORF">FIM1_4039</name>
</gene>
<keyword evidence="6" id="KW-1185">Reference proteome</keyword>
<reference evidence="5 6" key="1">
    <citation type="submission" date="2016-03" db="EMBL/GenBank/DDBJ databases">
        <title>How can Kluyveromyces marxianus grow so fast - potential evolutionary course in Saccharomyces Complex revealed by comparative genomics.</title>
        <authorList>
            <person name="Mo W."/>
            <person name="Lu W."/>
            <person name="Yang X."/>
            <person name="Qi J."/>
            <person name="Lv H."/>
        </authorList>
    </citation>
    <scope>NUCLEOTIDE SEQUENCE [LARGE SCALE GENOMIC DNA]</scope>
    <source>
        <strain evidence="5 6">FIM1</strain>
    </source>
</reference>
<feature type="transmembrane region" description="Helical" evidence="4">
    <location>
        <begin position="574"/>
        <end position="593"/>
    </location>
</feature>
<accession>A0ABX6EZZ5</accession>
<sequence length="654" mass="72107">MDPVYSGTPELDSSISASEISNISTDPQQLLPRSTRSMLEESNNRRRMSEVSSIKTSDTTVSATASALSRNVTRTISAIKKAVEDDNKQSEVNENDLNKLLERNFDVDDALRLTETAQQQQADSMYQKYTVPLVKKNTSIKSSWSEDMSESDADHHHHTVANGPVEVTGEDENGATLNKVFTNKETNTLDLPPDGGYGWVCCLCVTLVMFSTWGSNSAFGVFLAYYLNNSTFAGASKYDYALIAGMTVFFGQGLPPFVLLLMRIFGLKPVMFFGIVVMCLGFVLASYSVSLWQLYLTQGFLSGVGISFIFAPATTVLPGWFLKKRSFAMGLSLVGTGAGGVTYSLSVHKMLDNTGNQKLALRILAITCTVTCVVATILIRQRVPIKPTGIRNWKANKQLFKDMFSGKIVRKWTVQLIAVWFTFALFGYNLMIFTLSPYAVASGLTAQQGSSLTAILNGAQSVGRPLIGYSGDRFGRTNVTVFLTLLLSIFMFGFWIPAGTYSSLIGFSICVGLCVGVANVMNTVLVADIVGPTEFLPCWGYINLVGSPFMLVCEVIAQALTVSGSGEPYLHTQIFAGCCFTAALFLVLCLREVTVKLRIEERRIANNKRLEEYDHTDEDDIDNQLLIERKLKYDYLLGPGIKKYFARMFYPMKV</sequence>
<dbReference type="InterPro" id="IPR050327">
    <property type="entry name" value="Proton-linked_MCT"/>
</dbReference>
<feature type="transmembrane region" description="Helical" evidence="4">
    <location>
        <begin position="327"/>
        <end position="347"/>
    </location>
</feature>
<feature type="transmembrane region" description="Helical" evidence="4">
    <location>
        <begin position="359"/>
        <end position="379"/>
    </location>
</feature>
<feature type="region of interest" description="Disordered" evidence="3">
    <location>
        <begin position="144"/>
        <end position="169"/>
    </location>
</feature>
<evidence type="ECO:0000256" key="4">
    <source>
        <dbReference type="SAM" id="Phobius"/>
    </source>
</evidence>
<evidence type="ECO:0000256" key="2">
    <source>
        <dbReference type="ARBA" id="ARBA00006727"/>
    </source>
</evidence>
<comment type="subcellular location">
    <subcellularLocation>
        <location evidence="1">Membrane</location>
        <topology evidence="1">Multi-pass membrane protein</topology>
    </subcellularLocation>
</comment>
<organism evidence="5 6">
    <name type="scientific">Kluyveromyces marxianus</name>
    <name type="common">Yeast</name>
    <name type="synonym">Candida kefyr</name>
    <dbReference type="NCBI Taxonomy" id="4911"/>
    <lineage>
        <taxon>Eukaryota</taxon>
        <taxon>Fungi</taxon>
        <taxon>Dikarya</taxon>
        <taxon>Ascomycota</taxon>
        <taxon>Saccharomycotina</taxon>
        <taxon>Saccharomycetes</taxon>
        <taxon>Saccharomycetales</taxon>
        <taxon>Saccharomycetaceae</taxon>
        <taxon>Kluyveromyces</taxon>
    </lineage>
</organism>
<name>A0ABX6EZZ5_KLUMA</name>
<feature type="transmembrane region" description="Helical" evidence="4">
    <location>
        <begin position="479"/>
        <end position="498"/>
    </location>
</feature>
<protein>
    <submittedName>
        <fullName evidence="5">Transporter ESBP6</fullName>
    </submittedName>
</protein>
<dbReference type="PANTHER" id="PTHR11360">
    <property type="entry name" value="MONOCARBOXYLATE TRANSPORTER"/>
    <property type="match status" value="1"/>
</dbReference>
<feature type="compositionally biased region" description="Basic and acidic residues" evidence="3">
    <location>
        <begin position="38"/>
        <end position="49"/>
    </location>
</feature>
<proteinExistence type="inferred from homology"/>
<dbReference type="Proteomes" id="UP000422736">
    <property type="component" value="Chromosome 6"/>
</dbReference>
<feature type="transmembrane region" description="Helical" evidence="4">
    <location>
        <begin position="197"/>
        <end position="228"/>
    </location>
</feature>
<feature type="transmembrane region" description="Helical" evidence="4">
    <location>
        <begin position="240"/>
        <end position="265"/>
    </location>
</feature>
<feature type="compositionally biased region" description="Polar residues" evidence="3">
    <location>
        <begin position="25"/>
        <end position="37"/>
    </location>
</feature>